<comment type="caution">
    <text evidence="1">The sequence shown here is derived from an EMBL/GenBank/DDBJ whole genome shotgun (WGS) entry which is preliminary data.</text>
</comment>
<dbReference type="AlphaFoldDB" id="A0A0F9FEI8"/>
<name>A0A0F9FEI8_9ZZZZ</name>
<protein>
    <submittedName>
        <fullName evidence="1">Uncharacterized protein</fullName>
    </submittedName>
</protein>
<sequence>KENEELREELKRLEGVEDYVLSIERANKRLRKLLSEERIEQILSTPNFDIIFVNDKLKKDLARAIAKGKDEK</sequence>
<evidence type="ECO:0000313" key="1">
    <source>
        <dbReference type="EMBL" id="KKL84688.1"/>
    </source>
</evidence>
<dbReference type="EMBL" id="LAZR01021634">
    <property type="protein sequence ID" value="KKL84688.1"/>
    <property type="molecule type" value="Genomic_DNA"/>
</dbReference>
<organism evidence="1">
    <name type="scientific">marine sediment metagenome</name>
    <dbReference type="NCBI Taxonomy" id="412755"/>
    <lineage>
        <taxon>unclassified sequences</taxon>
        <taxon>metagenomes</taxon>
        <taxon>ecological metagenomes</taxon>
    </lineage>
</organism>
<proteinExistence type="predicted"/>
<reference evidence="1" key="1">
    <citation type="journal article" date="2015" name="Nature">
        <title>Complex archaea that bridge the gap between prokaryotes and eukaryotes.</title>
        <authorList>
            <person name="Spang A."/>
            <person name="Saw J.H."/>
            <person name="Jorgensen S.L."/>
            <person name="Zaremba-Niedzwiedzka K."/>
            <person name="Martijn J."/>
            <person name="Lind A.E."/>
            <person name="van Eijk R."/>
            <person name="Schleper C."/>
            <person name="Guy L."/>
            <person name="Ettema T.J."/>
        </authorList>
    </citation>
    <scope>NUCLEOTIDE SEQUENCE</scope>
</reference>
<gene>
    <name evidence="1" type="ORF">LCGC14_1962290</name>
</gene>
<accession>A0A0F9FEI8</accession>
<feature type="non-terminal residue" evidence="1">
    <location>
        <position position="1"/>
    </location>
</feature>